<organism evidence="3">
    <name type="scientific">Cyprideis torosa</name>
    <dbReference type="NCBI Taxonomy" id="163714"/>
    <lineage>
        <taxon>Eukaryota</taxon>
        <taxon>Metazoa</taxon>
        <taxon>Ecdysozoa</taxon>
        <taxon>Arthropoda</taxon>
        <taxon>Crustacea</taxon>
        <taxon>Oligostraca</taxon>
        <taxon>Ostracoda</taxon>
        <taxon>Podocopa</taxon>
        <taxon>Podocopida</taxon>
        <taxon>Cytherocopina</taxon>
        <taxon>Cytheroidea</taxon>
        <taxon>Cytherideidae</taxon>
        <taxon>Cyprideis</taxon>
    </lineage>
</organism>
<dbReference type="SMART" id="SM00494">
    <property type="entry name" value="ChtBD2"/>
    <property type="match status" value="2"/>
</dbReference>
<feature type="chain" id="PRO_5043658213" evidence="2">
    <location>
        <begin position="18"/>
        <end position="166"/>
    </location>
</feature>
<sequence length="166" mass="18206">MMKKLILFIALASVTQARSFGGGDVNIEDRVLCPYATCEIDGVYFPHPYDCTKFCLCDESQPVEFSCPDDEAGDSSEEAGDSSEETGDSLEETGDSSEENTDHFICAGVDDCPAENLALPMNLPHPTDPTKFCHCDWGVPIEMNCPEGLLWNQNATPNPRCDWPCN</sequence>
<dbReference type="Gene3D" id="2.170.140.10">
    <property type="entry name" value="Chitin binding domain"/>
    <property type="match status" value="2"/>
</dbReference>
<feature type="signal peptide" evidence="2">
    <location>
        <begin position="1"/>
        <end position="17"/>
    </location>
</feature>
<protein>
    <submittedName>
        <fullName evidence="3">Uncharacterized protein</fullName>
    </submittedName>
</protein>
<dbReference type="OrthoDB" id="6020543at2759"/>
<name>A0A7R8WU39_9CRUS</name>
<reference evidence="3" key="1">
    <citation type="submission" date="2020-11" db="EMBL/GenBank/DDBJ databases">
        <authorList>
            <person name="Tran Van P."/>
        </authorList>
    </citation>
    <scope>NUCLEOTIDE SEQUENCE</scope>
</reference>
<evidence type="ECO:0000256" key="2">
    <source>
        <dbReference type="SAM" id="SignalP"/>
    </source>
</evidence>
<feature type="compositionally biased region" description="Acidic residues" evidence="1">
    <location>
        <begin position="67"/>
        <end position="99"/>
    </location>
</feature>
<dbReference type="InterPro" id="IPR002557">
    <property type="entry name" value="Chitin-bd_dom"/>
</dbReference>
<feature type="region of interest" description="Disordered" evidence="1">
    <location>
        <begin position="67"/>
        <end position="100"/>
    </location>
</feature>
<dbReference type="GO" id="GO:0005576">
    <property type="term" value="C:extracellular region"/>
    <property type="evidence" value="ECO:0007669"/>
    <property type="project" value="InterPro"/>
</dbReference>
<dbReference type="GO" id="GO:0008061">
    <property type="term" value="F:chitin binding"/>
    <property type="evidence" value="ECO:0007669"/>
    <property type="project" value="InterPro"/>
</dbReference>
<dbReference type="Pfam" id="PF01607">
    <property type="entry name" value="CBM_14"/>
    <property type="match status" value="2"/>
</dbReference>
<proteinExistence type="predicted"/>
<dbReference type="SUPFAM" id="SSF57625">
    <property type="entry name" value="Invertebrate chitin-binding proteins"/>
    <property type="match status" value="2"/>
</dbReference>
<accession>A0A7R8WU39</accession>
<dbReference type="AlphaFoldDB" id="A0A7R8WU39"/>
<gene>
    <name evidence="3" type="ORF">CTOB1V02_LOCUS12878</name>
</gene>
<dbReference type="PROSITE" id="PS50940">
    <property type="entry name" value="CHIT_BIND_II"/>
    <property type="match status" value="1"/>
</dbReference>
<evidence type="ECO:0000256" key="1">
    <source>
        <dbReference type="SAM" id="MobiDB-lite"/>
    </source>
</evidence>
<dbReference type="EMBL" id="OB670997">
    <property type="protein sequence ID" value="CAD7235062.1"/>
    <property type="molecule type" value="Genomic_DNA"/>
</dbReference>
<dbReference type="InterPro" id="IPR036508">
    <property type="entry name" value="Chitin-bd_dom_sf"/>
</dbReference>
<evidence type="ECO:0000313" key="3">
    <source>
        <dbReference type="EMBL" id="CAD7235062.1"/>
    </source>
</evidence>
<keyword evidence="2" id="KW-0732">Signal</keyword>